<sequence>MTDAPSGGGVDAPQQSIQELTARVDALETAIAELREEIDETRRDDRRVAELYDLVFERLKSARL</sequence>
<evidence type="ECO:0000256" key="1">
    <source>
        <dbReference type="SAM" id="Coils"/>
    </source>
</evidence>
<gene>
    <name evidence="3" type="ORF">GCM10025866_18240</name>
</gene>
<feature type="domain" description="DUF6752" evidence="2">
    <location>
        <begin position="27"/>
        <end position="57"/>
    </location>
</feature>
<organism evidence="3 4">
    <name type="scientific">Naasia aerilata</name>
    <dbReference type="NCBI Taxonomy" id="1162966"/>
    <lineage>
        <taxon>Bacteria</taxon>
        <taxon>Bacillati</taxon>
        <taxon>Actinomycetota</taxon>
        <taxon>Actinomycetes</taxon>
        <taxon>Micrococcales</taxon>
        <taxon>Microbacteriaceae</taxon>
        <taxon>Naasia</taxon>
    </lineage>
</organism>
<dbReference type="Pfam" id="PF20537">
    <property type="entry name" value="DUF6752"/>
    <property type="match status" value="1"/>
</dbReference>
<dbReference type="Proteomes" id="UP001321498">
    <property type="component" value="Chromosome"/>
</dbReference>
<keyword evidence="1" id="KW-0175">Coiled coil</keyword>
<evidence type="ECO:0000259" key="2">
    <source>
        <dbReference type="Pfam" id="PF20537"/>
    </source>
</evidence>
<accession>A0ABM8GCE7</accession>
<dbReference type="RefSeq" id="WP_286279145.1">
    <property type="nucleotide sequence ID" value="NZ_AP027731.1"/>
</dbReference>
<reference evidence="4" key="1">
    <citation type="journal article" date="2019" name="Int. J. Syst. Evol. Microbiol.">
        <title>The Global Catalogue of Microorganisms (GCM) 10K type strain sequencing project: providing services to taxonomists for standard genome sequencing and annotation.</title>
        <authorList>
            <consortium name="The Broad Institute Genomics Platform"/>
            <consortium name="The Broad Institute Genome Sequencing Center for Infectious Disease"/>
            <person name="Wu L."/>
            <person name="Ma J."/>
        </authorList>
    </citation>
    <scope>NUCLEOTIDE SEQUENCE [LARGE SCALE GENOMIC DNA]</scope>
    <source>
        <strain evidence="4">NBRC 108725</strain>
    </source>
</reference>
<evidence type="ECO:0000313" key="4">
    <source>
        <dbReference type="Proteomes" id="UP001321498"/>
    </source>
</evidence>
<dbReference type="InterPro" id="IPR046640">
    <property type="entry name" value="DUF6752"/>
</dbReference>
<evidence type="ECO:0000313" key="3">
    <source>
        <dbReference type="EMBL" id="BDZ45915.1"/>
    </source>
</evidence>
<dbReference type="EMBL" id="AP027731">
    <property type="protein sequence ID" value="BDZ45915.1"/>
    <property type="molecule type" value="Genomic_DNA"/>
</dbReference>
<keyword evidence="4" id="KW-1185">Reference proteome</keyword>
<feature type="coiled-coil region" evidence="1">
    <location>
        <begin position="17"/>
        <end position="51"/>
    </location>
</feature>
<name>A0ABM8GCE7_9MICO</name>
<protein>
    <recommendedName>
        <fullName evidence="2">DUF6752 domain-containing protein</fullName>
    </recommendedName>
</protein>
<proteinExistence type="predicted"/>